<feature type="domain" description="HTH tetR-type" evidence="6">
    <location>
        <begin position="59"/>
        <end position="119"/>
    </location>
</feature>
<evidence type="ECO:0000313" key="8">
    <source>
        <dbReference type="Proteomes" id="UP000199707"/>
    </source>
</evidence>
<evidence type="ECO:0000256" key="1">
    <source>
        <dbReference type="ARBA" id="ARBA00023015"/>
    </source>
</evidence>
<evidence type="ECO:0000313" key="7">
    <source>
        <dbReference type="EMBL" id="SCX33654.1"/>
    </source>
</evidence>
<reference evidence="8" key="1">
    <citation type="submission" date="2016-10" db="EMBL/GenBank/DDBJ databases">
        <authorList>
            <person name="Varghese N."/>
            <person name="Submissions S."/>
        </authorList>
    </citation>
    <scope>NUCLEOTIDE SEQUENCE [LARGE SCALE GENOMIC DNA]</scope>
    <source>
        <strain evidence="8">UNC267MFSha1.1M11</strain>
    </source>
</reference>
<evidence type="ECO:0000256" key="4">
    <source>
        <dbReference type="PROSITE-ProRule" id="PRU00335"/>
    </source>
</evidence>
<feature type="compositionally biased region" description="Polar residues" evidence="5">
    <location>
        <begin position="14"/>
        <end position="24"/>
    </location>
</feature>
<dbReference type="SUPFAM" id="SSF48498">
    <property type="entry name" value="Tetracyclin repressor-like, C-terminal domain"/>
    <property type="match status" value="1"/>
</dbReference>
<keyword evidence="3" id="KW-0804">Transcription</keyword>
<dbReference type="GO" id="GO:0000976">
    <property type="term" value="F:transcription cis-regulatory region binding"/>
    <property type="evidence" value="ECO:0007669"/>
    <property type="project" value="TreeGrafter"/>
</dbReference>
<gene>
    <name evidence="7" type="ORF">SAMN02799620_06024</name>
</gene>
<dbReference type="AlphaFoldDB" id="A0A1G4X0Z9"/>
<dbReference type="GO" id="GO:0003700">
    <property type="term" value="F:DNA-binding transcription factor activity"/>
    <property type="evidence" value="ECO:0007669"/>
    <property type="project" value="TreeGrafter"/>
</dbReference>
<evidence type="ECO:0000256" key="2">
    <source>
        <dbReference type="ARBA" id="ARBA00023125"/>
    </source>
</evidence>
<protein>
    <submittedName>
        <fullName evidence="7">Transcriptional regulator, TetR family</fullName>
    </submittedName>
</protein>
<evidence type="ECO:0000256" key="5">
    <source>
        <dbReference type="SAM" id="MobiDB-lite"/>
    </source>
</evidence>
<dbReference type="InterPro" id="IPR009057">
    <property type="entry name" value="Homeodomain-like_sf"/>
</dbReference>
<dbReference type="Pfam" id="PF17932">
    <property type="entry name" value="TetR_C_24"/>
    <property type="match status" value="1"/>
</dbReference>
<accession>A0A1G4X0Z9</accession>
<dbReference type="PANTHER" id="PTHR30055:SF234">
    <property type="entry name" value="HTH-TYPE TRANSCRIPTIONAL REGULATOR BETI"/>
    <property type="match status" value="1"/>
</dbReference>
<name>A0A1G4X0Z9_9MYCO</name>
<dbReference type="InterPro" id="IPR050109">
    <property type="entry name" value="HTH-type_TetR-like_transc_reg"/>
</dbReference>
<dbReference type="Gene3D" id="1.10.10.60">
    <property type="entry name" value="Homeodomain-like"/>
    <property type="match status" value="1"/>
</dbReference>
<dbReference type="EMBL" id="FMUB01000018">
    <property type="protein sequence ID" value="SCX33654.1"/>
    <property type="molecule type" value="Genomic_DNA"/>
</dbReference>
<sequence>MRDGALGSPWRGTLSESWPTSVGSSFPPYHERMPRQSSRLPVDADEAVSGQPVPESKSALTRSRILDAAARVLSEHGYAGLRLTDVAAEAELQAPAIYYYFPSRDELIEEVMWAGIADMRAHVAAILEEVPDGTAPLEKLLIAVEAHLRHELEISHYTTAAIRNAGQVPQAIRKRQVLEEERYGEIWRRLINDVAREGLLRPELDLYIAQMLVLGALNWAVEWWNPRRGSVEAVVANAQSVIRHGLAETSPA</sequence>
<dbReference type="Pfam" id="PF00440">
    <property type="entry name" value="TetR_N"/>
    <property type="match status" value="1"/>
</dbReference>
<dbReference type="SUPFAM" id="SSF46689">
    <property type="entry name" value="Homeodomain-like"/>
    <property type="match status" value="1"/>
</dbReference>
<dbReference type="InterPro" id="IPR041490">
    <property type="entry name" value="KstR2_TetR_C"/>
</dbReference>
<feature type="DNA-binding region" description="H-T-H motif" evidence="4">
    <location>
        <begin position="82"/>
        <end position="101"/>
    </location>
</feature>
<dbReference type="PANTHER" id="PTHR30055">
    <property type="entry name" value="HTH-TYPE TRANSCRIPTIONAL REGULATOR RUTR"/>
    <property type="match status" value="1"/>
</dbReference>
<organism evidence="7 8">
    <name type="scientific">Mycolicibacterium fluoranthenivorans</name>
    <dbReference type="NCBI Taxonomy" id="258505"/>
    <lineage>
        <taxon>Bacteria</taxon>
        <taxon>Bacillati</taxon>
        <taxon>Actinomycetota</taxon>
        <taxon>Actinomycetes</taxon>
        <taxon>Mycobacteriales</taxon>
        <taxon>Mycobacteriaceae</taxon>
        <taxon>Mycolicibacterium</taxon>
    </lineage>
</organism>
<dbReference type="Proteomes" id="UP000199707">
    <property type="component" value="Unassembled WGS sequence"/>
</dbReference>
<keyword evidence="2 4" id="KW-0238">DNA-binding</keyword>
<evidence type="ECO:0000259" key="6">
    <source>
        <dbReference type="PROSITE" id="PS50977"/>
    </source>
</evidence>
<dbReference type="InterPro" id="IPR036271">
    <property type="entry name" value="Tet_transcr_reg_TetR-rel_C_sf"/>
</dbReference>
<dbReference type="Gene3D" id="1.10.357.10">
    <property type="entry name" value="Tetracycline Repressor, domain 2"/>
    <property type="match status" value="1"/>
</dbReference>
<dbReference type="PRINTS" id="PR00455">
    <property type="entry name" value="HTHTETR"/>
</dbReference>
<keyword evidence="1" id="KW-0805">Transcription regulation</keyword>
<feature type="region of interest" description="Disordered" evidence="5">
    <location>
        <begin position="1"/>
        <end position="56"/>
    </location>
</feature>
<proteinExistence type="predicted"/>
<dbReference type="STRING" id="1502745.SAMN02799620_06024"/>
<dbReference type="InterPro" id="IPR001647">
    <property type="entry name" value="HTH_TetR"/>
</dbReference>
<evidence type="ECO:0000256" key="3">
    <source>
        <dbReference type="ARBA" id="ARBA00023163"/>
    </source>
</evidence>
<dbReference type="PROSITE" id="PS50977">
    <property type="entry name" value="HTH_TETR_2"/>
    <property type="match status" value="1"/>
</dbReference>